<evidence type="ECO:0000256" key="12">
    <source>
        <dbReference type="ARBA" id="ARBA00030845"/>
    </source>
</evidence>
<evidence type="ECO:0000256" key="13">
    <source>
        <dbReference type="ARBA" id="ARBA00031881"/>
    </source>
</evidence>
<dbReference type="InterPro" id="IPR054696">
    <property type="entry name" value="GTP-eEF1A_C"/>
</dbReference>
<gene>
    <name evidence="16" type="ORF">PBRA_004694</name>
    <name evidence="17" type="ORF">PLBR_LOCUS666</name>
</gene>
<reference evidence="16 18" key="1">
    <citation type="submission" date="2015-02" db="EMBL/GenBank/DDBJ databases">
        <authorList>
            <person name="Chooi Y.-H."/>
        </authorList>
    </citation>
    <scope>NUCLEOTIDE SEQUENCE [LARGE SCALE GENOMIC DNA]</scope>
    <source>
        <strain evidence="16">E3</strain>
    </source>
</reference>
<evidence type="ECO:0000256" key="14">
    <source>
        <dbReference type="SAM" id="MobiDB-lite"/>
    </source>
</evidence>
<evidence type="ECO:0000313" key="18">
    <source>
        <dbReference type="Proteomes" id="UP000039324"/>
    </source>
</evidence>
<organism evidence="16 18">
    <name type="scientific">Plasmodiophora brassicae</name>
    <name type="common">Clubroot disease agent</name>
    <dbReference type="NCBI Taxonomy" id="37360"/>
    <lineage>
        <taxon>Eukaryota</taxon>
        <taxon>Sar</taxon>
        <taxon>Rhizaria</taxon>
        <taxon>Endomyxa</taxon>
        <taxon>Phytomyxea</taxon>
        <taxon>Plasmodiophorida</taxon>
        <taxon>Plasmodiophoridae</taxon>
        <taxon>Plasmodiophora</taxon>
    </lineage>
</organism>
<evidence type="ECO:0000256" key="9">
    <source>
        <dbReference type="ARBA" id="ARBA00023134"/>
    </source>
</evidence>
<dbReference type="Pfam" id="PF00009">
    <property type="entry name" value="GTP_EFTU"/>
    <property type="match status" value="1"/>
</dbReference>
<dbReference type="Proteomes" id="UP000290189">
    <property type="component" value="Unassembled WGS sequence"/>
</dbReference>
<feature type="compositionally biased region" description="Basic and acidic residues" evidence="14">
    <location>
        <begin position="53"/>
        <end position="65"/>
    </location>
</feature>
<feature type="compositionally biased region" description="Acidic residues" evidence="14">
    <location>
        <begin position="88"/>
        <end position="100"/>
    </location>
</feature>
<keyword evidence="4" id="KW-0963">Cytoplasm</keyword>
<feature type="compositionally biased region" description="Low complexity" evidence="14">
    <location>
        <begin position="41"/>
        <end position="51"/>
    </location>
</feature>
<evidence type="ECO:0000256" key="3">
    <source>
        <dbReference type="ARBA" id="ARBA00015765"/>
    </source>
</evidence>
<keyword evidence="17" id="KW-0496">Mitochondrion</keyword>
<keyword evidence="6" id="KW-0677">Repeat</keyword>
<dbReference type="Gene3D" id="3.40.50.300">
    <property type="entry name" value="P-loop containing nucleotide triphosphate hydrolases"/>
    <property type="match status" value="1"/>
</dbReference>
<dbReference type="STRING" id="37360.A0A0G4ILG2"/>
<accession>A0A0G4ILG2</accession>
<keyword evidence="7" id="KW-0547">Nucleotide-binding</keyword>
<dbReference type="SUPFAM" id="SSF52540">
    <property type="entry name" value="P-loop containing nucleoside triphosphate hydrolases"/>
    <property type="match status" value="1"/>
</dbReference>
<dbReference type="InterPro" id="IPR027417">
    <property type="entry name" value="P-loop_NTPase"/>
</dbReference>
<dbReference type="Pfam" id="PF22594">
    <property type="entry name" value="GTP-eEF1A_C"/>
    <property type="match status" value="1"/>
</dbReference>
<dbReference type="InterPro" id="IPR009000">
    <property type="entry name" value="Transl_B-barrel_sf"/>
</dbReference>
<feature type="compositionally biased region" description="Low complexity" evidence="14">
    <location>
        <begin position="66"/>
        <end position="81"/>
    </location>
</feature>
<dbReference type="Gene3D" id="2.40.30.10">
    <property type="entry name" value="Translation factors"/>
    <property type="match status" value="2"/>
</dbReference>
<feature type="domain" description="Tr-type G" evidence="15">
    <location>
        <begin position="109"/>
        <end position="339"/>
    </location>
</feature>
<dbReference type="GO" id="GO:0003747">
    <property type="term" value="F:translation release factor activity"/>
    <property type="evidence" value="ECO:0007669"/>
    <property type="project" value="InterPro"/>
</dbReference>
<dbReference type="SUPFAM" id="SSF50447">
    <property type="entry name" value="Translation proteins"/>
    <property type="match status" value="1"/>
</dbReference>
<reference evidence="17 19" key="2">
    <citation type="submission" date="2018-03" db="EMBL/GenBank/DDBJ databases">
        <authorList>
            <person name="Fogelqvist J."/>
        </authorList>
    </citation>
    <scope>NUCLEOTIDE SEQUENCE [LARGE SCALE GENOMIC DNA]</scope>
</reference>
<dbReference type="PRINTS" id="PR01343">
    <property type="entry name" value="YEASTERF"/>
</dbReference>
<sequence length="546" mass="60177">MSNFNPSAAEFVPRFDAPTFMPGAGLPAAPPAESWEDDAVEQVAQQVAAVDIAKPEPSRPAKAAREAAPPKVPASSAQPATAPAPAPEPEEEEEEEEEVIDQSLFHDQRENVNVVFIGHVDAGKSTISGNLLVLTGQVDQRTVAKYEKEAKDKNRESWYLAYIMDTNEEERIKGKTSETGRGQFETKSKRYTILDAPGHKTFVPNMIMGTSQADIGVLVISARKGEFETGFDRGGQTREHALLAKTLGVDKLIVVVNKMDEPSVKWSEERYNEIVTKLTPFMKRCGFQLKKSLWFLPCSGMTGANLVEPVKPDVCPWWKDGYSLISLIDSMPDMTRDPTAPIRIPVSGRYKEMGCTFIMGKIEVGTLTMKSKLCLVPGGQRIELVGILTDDQEMQCCRPGENIILKCRGVEEEDVRSGQVVCPVKHQCKVSNEFVVQMQVTDLLEHKPIIAAGYQAVLHIHSVITECQISKLLFECDSQGRRKKKPPVFVKSHAIVICVITTDYPIAIETFKDRPQLGRLTLRDEGKTIAIGKVLSLTVPTGGASV</sequence>
<comment type="subcellular location">
    <subcellularLocation>
        <location evidence="1">Cytoplasm</location>
    </subcellularLocation>
</comment>
<dbReference type="InterPro" id="IPR009001">
    <property type="entry name" value="Transl_elong_EF1A/Init_IF2_C"/>
</dbReference>
<dbReference type="PROSITE" id="PS51722">
    <property type="entry name" value="G_TR_2"/>
    <property type="match status" value="1"/>
</dbReference>
<dbReference type="CDD" id="cd03704">
    <property type="entry name" value="eRF3_C_III"/>
    <property type="match status" value="1"/>
</dbReference>
<evidence type="ECO:0000256" key="5">
    <source>
        <dbReference type="ARBA" id="ARBA00022553"/>
    </source>
</evidence>
<evidence type="ECO:0000259" key="15">
    <source>
        <dbReference type="PROSITE" id="PS51722"/>
    </source>
</evidence>
<dbReference type="InterPro" id="IPR000795">
    <property type="entry name" value="T_Tr_GTP-bd_dom"/>
</dbReference>
<keyword evidence="18" id="KW-1185">Reference proteome</keyword>
<dbReference type="FunFam" id="3.40.50.300:FF:001202">
    <property type="entry name" value="Translation elongation factor EF-1 subunit alpha"/>
    <property type="match status" value="1"/>
</dbReference>
<dbReference type="GO" id="GO:0000288">
    <property type="term" value="P:nuclear-transcribed mRNA catabolic process, deadenylation-dependent decay"/>
    <property type="evidence" value="ECO:0007669"/>
    <property type="project" value="InterPro"/>
</dbReference>
<dbReference type="SUPFAM" id="SSF50465">
    <property type="entry name" value="EF-Tu/eEF-1alpha/eIF2-gamma C-terminal domain"/>
    <property type="match status" value="1"/>
</dbReference>
<proteinExistence type="inferred from homology"/>
<evidence type="ECO:0000313" key="19">
    <source>
        <dbReference type="Proteomes" id="UP000290189"/>
    </source>
</evidence>
<dbReference type="OMA" id="ARFDECT"/>
<dbReference type="Proteomes" id="UP000039324">
    <property type="component" value="Unassembled WGS sequence"/>
</dbReference>
<dbReference type="CDD" id="cd01883">
    <property type="entry name" value="EF1_alpha"/>
    <property type="match status" value="1"/>
</dbReference>
<evidence type="ECO:0000256" key="2">
    <source>
        <dbReference type="ARBA" id="ARBA00007249"/>
    </source>
</evidence>
<evidence type="ECO:0000313" key="17">
    <source>
        <dbReference type="EMBL" id="SPQ93451.1"/>
    </source>
</evidence>
<dbReference type="OrthoDB" id="342024at2759"/>
<dbReference type="InterPro" id="IPR003285">
    <property type="entry name" value="Sup35"/>
</dbReference>
<dbReference type="PANTHER" id="PTHR23115">
    <property type="entry name" value="TRANSLATION FACTOR"/>
    <property type="match status" value="1"/>
</dbReference>
<dbReference type="PRINTS" id="PR00315">
    <property type="entry name" value="ELONGATNFCT"/>
</dbReference>
<dbReference type="EMBL" id="CDSF01000046">
    <property type="protein sequence ID" value="CEO96004.1"/>
    <property type="molecule type" value="Genomic_DNA"/>
</dbReference>
<evidence type="ECO:0000256" key="4">
    <source>
        <dbReference type="ARBA" id="ARBA00022490"/>
    </source>
</evidence>
<dbReference type="GO" id="GO:0005737">
    <property type="term" value="C:cytoplasm"/>
    <property type="evidence" value="ECO:0007669"/>
    <property type="project" value="UniProtKB-SubCell"/>
</dbReference>
<evidence type="ECO:0000256" key="8">
    <source>
        <dbReference type="ARBA" id="ARBA00022917"/>
    </source>
</evidence>
<name>A0A0G4ILG2_PLABS</name>
<dbReference type="AlphaFoldDB" id="A0A0G4ILG2"/>
<keyword evidence="5" id="KW-0597">Phosphoprotein</keyword>
<evidence type="ECO:0000313" key="16">
    <source>
        <dbReference type="EMBL" id="CEO96004.1"/>
    </source>
</evidence>
<dbReference type="GO" id="GO:0003924">
    <property type="term" value="F:GTPase activity"/>
    <property type="evidence" value="ECO:0007669"/>
    <property type="project" value="InterPro"/>
</dbReference>
<feature type="region of interest" description="Disordered" evidence="14">
    <location>
        <begin position="15"/>
        <end position="105"/>
    </location>
</feature>
<dbReference type="InterPro" id="IPR050100">
    <property type="entry name" value="TRAFAC_GTPase_members"/>
</dbReference>
<evidence type="ECO:0000256" key="7">
    <source>
        <dbReference type="ARBA" id="ARBA00022741"/>
    </source>
</evidence>
<dbReference type="EMBL" id="OVEO01000001">
    <property type="protein sequence ID" value="SPQ93451.1"/>
    <property type="molecule type" value="Genomic_DNA"/>
</dbReference>
<evidence type="ECO:0000256" key="11">
    <source>
        <dbReference type="ARBA" id="ARBA00030210"/>
    </source>
</evidence>
<evidence type="ECO:0000256" key="1">
    <source>
        <dbReference type="ARBA" id="ARBA00004496"/>
    </source>
</evidence>
<dbReference type="GO" id="GO:0005525">
    <property type="term" value="F:GTP binding"/>
    <property type="evidence" value="ECO:0007669"/>
    <property type="project" value="UniProtKB-KW"/>
</dbReference>
<evidence type="ECO:0000256" key="10">
    <source>
        <dbReference type="ARBA" id="ARBA00029585"/>
    </source>
</evidence>
<geneLocation type="mitochondrion" evidence="17"/>
<evidence type="ECO:0000256" key="6">
    <source>
        <dbReference type="ARBA" id="ARBA00022737"/>
    </source>
</evidence>
<comment type="similarity">
    <text evidence="2">Belongs to the TRAFAC class translation factor GTPase superfamily. Classic translation factor GTPase family. EF-Tu/EF-1A subfamily.</text>
</comment>
<protein>
    <recommendedName>
        <fullName evidence="3">Eukaryotic peptide chain release factor GTP-binding subunit</fullName>
    </recommendedName>
    <alternativeName>
        <fullName evidence="13">ERF-3</fullName>
    </alternativeName>
    <alternativeName>
        <fullName evidence="12">ERF2</fullName>
    </alternativeName>
    <alternativeName>
        <fullName evidence="10">Polypeptide release factor 3</fullName>
    </alternativeName>
    <alternativeName>
        <fullName evidence="11">Translation release factor 3</fullName>
    </alternativeName>
</protein>
<keyword evidence="9" id="KW-0342">GTP-binding</keyword>
<dbReference type="CDD" id="cd04089">
    <property type="entry name" value="eRF3_II"/>
    <property type="match status" value="1"/>
</dbReference>
<keyword evidence="8" id="KW-0648">Protein biosynthesis</keyword>